<evidence type="ECO:0000256" key="1">
    <source>
        <dbReference type="SAM" id="MobiDB-lite"/>
    </source>
</evidence>
<name>A0A484L6K2_9ASTE</name>
<protein>
    <submittedName>
        <fullName evidence="2">Uncharacterized protein</fullName>
    </submittedName>
</protein>
<evidence type="ECO:0000313" key="3">
    <source>
        <dbReference type="Proteomes" id="UP000595140"/>
    </source>
</evidence>
<feature type="compositionally biased region" description="Basic residues" evidence="1">
    <location>
        <begin position="48"/>
        <end position="59"/>
    </location>
</feature>
<dbReference type="AlphaFoldDB" id="A0A484L6K2"/>
<dbReference type="Proteomes" id="UP000595140">
    <property type="component" value="Unassembled WGS sequence"/>
</dbReference>
<evidence type="ECO:0000313" key="2">
    <source>
        <dbReference type="EMBL" id="VFQ71841.1"/>
    </source>
</evidence>
<keyword evidence="3" id="KW-1185">Reference proteome</keyword>
<reference evidence="2 3" key="1">
    <citation type="submission" date="2018-04" db="EMBL/GenBank/DDBJ databases">
        <authorList>
            <person name="Vogel A."/>
        </authorList>
    </citation>
    <scope>NUCLEOTIDE SEQUENCE [LARGE SCALE GENOMIC DNA]</scope>
</reference>
<dbReference type="EMBL" id="OOIL02001080">
    <property type="protein sequence ID" value="VFQ71841.1"/>
    <property type="molecule type" value="Genomic_DNA"/>
</dbReference>
<proteinExistence type="predicted"/>
<sequence length="95" mass="10818">MRTKLSGYEDKKKIDGYTPGVLEYKAKYAAAFFITEKQRTTDLDSLKRRTGAPTRRRRSAASPVRRVAESLPVRRVAATGPQLQSFKPSNFREQL</sequence>
<gene>
    <name evidence="2" type="ORF">CCAM_LOCUS13617</name>
</gene>
<feature type="region of interest" description="Disordered" evidence="1">
    <location>
        <begin position="43"/>
        <end position="67"/>
    </location>
</feature>
<accession>A0A484L6K2</accession>
<organism evidence="2 3">
    <name type="scientific">Cuscuta campestris</name>
    <dbReference type="NCBI Taxonomy" id="132261"/>
    <lineage>
        <taxon>Eukaryota</taxon>
        <taxon>Viridiplantae</taxon>
        <taxon>Streptophyta</taxon>
        <taxon>Embryophyta</taxon>
        <taxon>Tracheophyta</taxon>
        <taxon>Spermatophyta</taxon>
        <taxon>Magnoliopsida</taxon>
        <taxon>eudicotyledons</taxon>
        <taxon>Gunneridae</taxon>
        <taxon>Pentapetalae</taxon>
        <taxon>asterids</taxon>
        <taxon>lamiids</taxon>
        <taxon>Solanales</taxon>
        <taxon>Convolvulaceae</taxon>
        <taxon>Cuscuteae</taxon>
        <taxon>Cuscuta</taxon>
        <taxon>Cuscuta subgen. Grammica</taxon>
        <taxon>Cuscuta sect. Cleistogrammica</taxon>
    </lineage>
</organism>